<accession>A0ABU3W1F9</accession>
<sequence length="139" mass="15519">MTGKRSLLTKISEKIRKSKNTVFLREDFSSLGDYDQVGRALSKLVARGRLVRIGKGLYAKARLNRITGAKMLAAPGGFDQVSKEALNRLGVNWAPGRAEVAYQNGSTQIPSQTVVRVYGRFNRQISYRNYRLKVEAVKA</sequence>
<dbReference type="Pfam" id="PF19570">
    <property type="entry name" value="DUF6088"/>
    <property type="match status" value="1"/>
</dbReference>
<evidence type="ECO:0000313" key="1">
    <source>
        <dbReference type="EMBL" id="MDV2080374.1"/>
    </source>
</evidence>
<reference evidence="1 2" key="1">
    <citation type="submission" date="2023-10" db="EMBL/GenBank/DDBJ databases">
        <title>Characteristics and mechanism of a salt-tolerant marine origin heterotrophic nitrifying- aerobic denitrifying bacteria Marinobacter xestospongiae HN1.</title>
        <authorList>
            <person name="Qi R."/>
        </authorList>
    </citation>
    <scope>NUCLEOTIDE SEQUENCE [LARGE SCALE GENOMIC DNA]</scope>
    <source>
        <strain evidence="1 2">HN1</strain>
    </source>
</reference>
<dbReference type="Proteomes" id="UP001269819">
    <property type="component" value="Unassembled WGS sequence"/>
</dbReference>
<proteinExistence type="predicted"/>
<gene>
    <name evidence="1" type="ORF">RYS15_16925</name>
</gene>
<comment type="caution">
    <text evidence="1">The sequence shown here is derived from an EMBL/GenBank/DDBJ whole genome shotgun (WGS) entry which is preliminary data.</text>
</comment>
<organism evidence="1 2">
    <name type="scientific">Marinobacter xestospongiae</name>
    <dbReference type="NCBI Taxonomy" id="994319"/>
    <lineage>
        <taxon>Bacteria</taxon>
        <taxon>Pseudomonadati</taxon>
        <taxon>Pseudomonadota</taxon>
        <taxon>Gammaproteobacteria</taxon>
        <taxon>Pseudomonadales</taxon>
        <taxon>Marinobacteraceae</taxon>
        <taxon>Marinobacter</taxon>
    </lineage>
</organism>
<dbReference type="InterPro" id="IPR045738">
    <property type="entry name" value="DUF6088"/>
</dbReference>
<name>A0ABU3W1F9_9GAMM</name>
<protein>
    <submittedName>
        <fullName evidence="1">DUF6088 family protein</fullName>
    </submittedName>
</protein>
<dbReference type="EMBL" id="JAWIIJ010000013">
    <property type="protein sequence ID" value="MDV2080374.1"/>
    <property type="molecule type" value="Genomic_DNA"/>
</dbReference>
<evidence type="ECO:0000313" key="2">
    <source>
        <dbReference type="Proteomes" id="UP001269819"/>
    </source>
</evidence>
<keyword evidence="2" id="KW-1185">Reference proteome</keyword>
<dbReference type="RefSeq" id="WP_316974789.1">
    <property type="nucleotide sequence ID" value="NZ_JAWIIJ010000013.1"/>
</dbReference>